<sequence>MVLIMVVSYRSAIGTVIRPVRLITAPEQFSVDRGSGIGELGMRVMAIKPVGPITGARTRLEIQGNHRLLARQAEHLVWGLRFGSN</sequence>
<name>Q6IIW1_DROME</name>
<reference evidence="1" key="1">
    <citation type="journal article" date="2003" name="Genome Biol.">
        <title>An integrated gene annotation and transcriptional profiling approach towards the full gene content of the Drosophila genome.</title>
        <authorList>
            <person name="Hild M."/>
            <person name="Beckmann B."/>
            <person name="Haas S.A."/>
            <person name="Koch B."/>
            <person name="Solovyev V."/>
            <person name="Busold C."/>
            <person name="Fellenberg K."/>
            <person name="Boutros M."/>
            <person name="Vingron M."/>
            <person name="Sauer F."/>
            <person name="Hoheisel J.D."/>
            <person name="Paro R."/>
        </authorList>
    </citation>
    <scope>NUCLEOTIDE SEQUENCE</scope>
</reference>
<accession>Q6IIW1</accession>
<organism evidence="1">
    <name type="scientific">Drosophila melanogaster</name>
    <name type="common">Fruit fly</name>
    <dbReference type="NCBI Taxonomy" id="7227"/>
    <lineage>
        <taxon>Eukaryota</taxon>
        <taxon>Metazoa</taxon>
        <taxon>Ecdysozoa</taxon>
        <taxon>Arthropoda</taxon>
        <taxon>Hexapoda</taxon>
        <taxon>Insecta</taxon>
        <taxon>Pterygota</taxon>
        <taxon>Neoptera</taxon>
        <taxon>Endopterygota</taxon>
        <taxon>Diptera</taxon>
        <taxon>Brachycera</taxon>
        <taxon>Muscomorpha</taxon>
        <taxon>Ephydroidea</taxon>
        <taxon>Drosophilidae</taxon>
        <taxon>Drosophila</taxon>
        <taxon>Sophophora</taxon>
    </lineage>
</organism>
<protein>
    <submittedName>
        <fullName evidence="1">HDC16824</fullName>
    </submittedName>
</protein>
<dbReference type="EMBL" id="BK002955">
    <property type="protein sequence ID" value="DAA03155.1"/>
    <property type="molecule type" value="Genomic_DNA"/>
</dbReference>
<proteinExistence type="predicted"/>
<dbReference type="AlphaFoldDB" id="Q6IIW1"/>
<evidence type="ECO:0000313" key="1">
    <source>
        <dbReference type="EMBL" id="DAA03155.1"/>
    </source>
</evidence>
<gene>
    <name evidence="1" type="ORF">HDC16824</name>
</gene>